<evidence type="ECO:0000313" key="2">
    <source>
        <dbReference type="EMBL" id="PHH71584.1"/>
    </source>
</evidence>
<dbReference type="OrthoDB" id="4991298at2759"/>
<feature type="compositionally biased region" description="Low complexity" evidence="1">
    <location>
        <begin position="79"/>
        <end position="88"/>
    </location>
</feature>
<gene>
    <name evidence="2" type="ORF">CDD80_5131</name>
</gene>
<proteinExistence type="predicted"/>
<keyword evidence="3" id="KW-1185">Reference proteome</keyword>
<sequence>MRLRLRTRFPPLLHTAAAGPQATGDDADLGRKRTAPEADLSTHLAPSRAPAKRARLVADAQVASAGSPLSVSALPAPGSSALRASADASDFEEDAQTTPTPASRRSARGPAVYATPKRSTLASSVAPATPSLFAKMFKYAREGNVLDLAIGRGADGVRVRLSVSQVEPASPSLPRVLLFFHNSASTNTRALQQNSSCTMSSTEDPQAVLRGQSLHRILRVKALFGMDKERPALDQRYDICVEHLPLGAGPIVESMLHERSGMPVGEFEYTCVTLTNWPSPTNPNPEDAYGNWVHPSGEYILCSHNYARKDDHFRSEPRMFWSDIMAESYRRAAPAPNRRGLRCIWRSPVANQDTRNIIERIISSHRPGSPFIDVHPGEDQFYALLASDNGRGSCLMLSDYPELFGRKLNVVKRHKRLSDECCFGGYSAMR</sequence>
<dbReference type="AlphaFoldDB" id="A0A2C5YX09"/>
<accession>A0A2C5YX09</accession>
<comment type="caution">
    <text evidence="2">The sequence shown here is derived from an EMBL/GenBank/DDBJ whole genome shotgun (WGS) entry which is preliminary data.</text>
</comment>
<feature type="region of interest" description="Disordered" evidence="1">
    <location>
        <begin position="1"/>
        <end position="53"/>
    </location>
</feature>
<organism evidence="2 3">
    <name type="scientific">Ophiocordyceps camponoti-rufipedis</name>
    <dbReference type="NCBI Taxonomy" id="2004952"/>
    <lineage>
        <taxon>Eukaryota</taxon>
        <taxon>Fungi</taxon>
        <taxon>Dikarya</taxon>
        <taxon>Ascomycota</taxon>
        <taxon>Pezizomycotina</taxon>
        <taxon>Sordariomycetes</taxon>
        <taxon>Hypocreomycetidae</taxon>
        <taxon>Hypocreales</taxon>
        <taxon>Ophiocordycipitaceae</taxon>
        <taxon>Ophiocordyceps</taxon>
    </lineage>
</organism>
<dbReference type="Proteomes" id="UP000226431">
    <property type="component" value="Unassembled WGS sequence"/>
</dbReference>
<protein>
    <submittedName>
        <fullName evidence="2">Uncharacterized protein</fullName>
    </submittedName>
</protein>
<feature type="region of interest" description="Disordered" evidence="1">
    <location>
        <begin position="67"/>
        <end position="116"/>
    </location>
</feature>
<dbReference type="EMBL" id="NJES01000496">
    <property type="protein sequence ID" value="PHH71584.1"/>
    <property type="molecule type" value="Genomic_DNA"/>
</dbReference>
<evidence type="ECO:0000313" key="3">
    <source>
        <dbReference type="Proteomes" id="UP000226431"/>
    </source>
</evidence>
<reference evidence="2 3" key="1">
    <citation type="submission" date="2017-06" db="EMBL/GenBank/DDBJ databases">
        <title>Ant-infecting Ophiocordyceps genomes reveal a high diversity of potential behavioral manipulation genes and a possible major role for enterotoxins.</title>
        <authorList>
            <person name="De Bekker C."/>
            <person name="Evans H.C."/>
            <person name="Brachmann A."/>
            <person name="Hughes D.P."/>
        </authorList>
    </citation>
    <scope>NUCLEOTIDE SEQUENCE [LARGE SCALE GENOMIC DNA]</scope>
    <source>
        <strain evidence="2 3">Map16</strain>
    </source>
</reference>
<evidence type="ECO:0000256" key="1">
    <source>
        <dbReference type="SAM" id="MobiDB-lite"/>
    </source>
</evidence>
<name>A0A2C5YX09_9HYPO</name>